<dbReference type="Proteomes" id="UP001320245">
    <property type="component" value="Unassembled WGS sequence"/>
</dbReference>
<evidence type="ECO:0000256" key="2">
    <source>
        <dbReference type="ARBA" id="ARBA00022722"/>
    </source>
</evidence>
<dbReference type="InterPro" id="IPR013520">
    <property type="entry name" value="Ribonucl_H"/>
</dbReference>
<dbReference type="InterPro" id="IPR047021">
    <property type="entry name" value="REXO1/3/4-like"/>
</dbReference>
<evidence type="ECO:0000259" key="6">
    <source>
        <dbReference type="SMART" id="SM00479"/>
    </source>
</evidence>
<keyword evidence="3" id="KW-0378">Hydrolase</keyword>
<keyword evidence="8" id="KW-1185">Reference proteome</keyword>
<dbReference type="GO" id="GO:0005634">
    <property type="term" value="C:nucleus"/>
    <property type="evidence" value="ECO:0007669"/>
    <property type="project" value="TreeGrafter"/>
</dbReference>
<protein>
    <submittedName>
        <fullName evidence="7">RNA exonuclease 3</fullName>
    </submittedName>
</protein>
<feature type="compositionally biased region" description="Basic and acidic residues" evidence="5">
    <location>
        <begin position="59"/>
        <end position="79"/>
    </location>
</feature>
<dbReference type="CDD" id="cd06145">
    <property type="entry name" value="REX1_like"/>
    <property type="match status" value="1"/>
</dbReference>
<comment type="similarity">
    <text evidence="1">Belongs to the REXO1/REXO3 family.</text>
</comment>
<dbReference type="PANTHER" id="PTHR12801:SF112">
    <property type="entry name" value="RNA EXONUCLEASE 3"/>
    <property type="match status" value="1"/>
</dbReference>
<keyword evidence="2" id="KW-0540">Nuclease</keyword>
<evidence type="ECO:0000313" key="8">
    <source>
        <dbReference type="Proteomes" id="UP001320245"/>
    </source>
</evidence>
<evidence type="ECO:0000256" key="4">
    <source>
        <dbReference type="ARBA" id="ARBA00022839"/>
    </source>
</evidence>
<feature type="domain" description="Exonuclease" evidence="6">
    <location>
        <begin position="536"/>
        <end position="719"/>
    </location>
</feature>
<evidence type="ECO:0000313" key="7">
    <source>
        <dbReference type="EMBL" id="KAK7744613.1"/>
    </source>
</evidence>
<feature type="compositionally biased region" description="Basic and acidic residues" evidence="5">
    <location>
        <begin position="728"/>
        <end position="737"/>
    </location>
</feature>
<evidence type="ECO:0000256" key="1">
    <source>
        <dbReference type="ARBA" id="ARBA00006357"/>
    </source>
</evidence>
<proteinExistence type="inferred from homology"/>
<evidence type="ECO:0000256" key="3">
    <source>
        <dbReference type="ARBA" id="ARBA00022801"/>
    </source>
</evidence>
<dbReference type="InterPro" id="IPR034922">
    <property type="entry name" value="REX1-like_exo"/>
</dbReference>
<feature type="compositionally biased region" description="Basic and acidic residues" evidence="5">
    <location>
        <begin position="119"/>
        <end position="133"/>
    </location>
</feature>
<dbReference type="SMART" id="SM00479">
    <property type="entry name" value="EXOIII"/>
    <property type="match status" value="1"/>
</dbReference>
<name>A0AAN9UBK1_9PEZI</name>
<feature type="compositionally biased region" description="Low complexity" evidence="5">
    <location>
        <begin position="190"/>
        <end position="204"/>
    </location>
</feature>
<dbReference type="SUPFAM" id="SSF53098">
    <property type="entry name" value="Ribonuclease H-like"/>
    <property type="match status" value="1"/>
</dbReference>
<sequence length="776" mass="85044">MAGPAEGPISAVPLFSGLKHLPCPKEAGGGRCTTVACLFGHREDASIKGLDGADDGSLAEERSAKRQRLDERQPDDHGRSGGGLCDDGGLPKQSLPQGDTSQTDCPADSPTVEVSPATGEKRTREGQHVKDTNDIGPQVTKDQEVTVNLSDEIAPSQLYDPLSPPTPYTLRKPTKPTTVGESPPLEHQIPDSSKPISSSITQDSVDVSQKTPVPKRTETHIKALKTPILTSSLARPASLVQNSTTAKETKIVQSPSIKTRKPEALNPRHLPKAPAAHSVRLQLLKLLHAQFDRLNGETSKKSSKDPELKKLGLVMSGQELIWMALDREQHLAVNKASIYSNLLKQDVVRYKKLPVDDWIKERIKATATTQPEKKPANGSPVVINTGLTPEQEAEVLSKRLVTPIAGLAAYGYVPVPPSDEQIIEAKAAVEMSRNWEKCDRCTARFQVFPGRNLETGELASGGQCTHHPGRQYVPDRQKGDTSYVPKRYRCCEQDVGESPGCVKGSNHVWKTSDPKRLATLWNYAAAPANENLNVAKVVCFDCEMGYTVYGMELIRLTATSWPDGAELIDVLVQPFGEILDLNSQYSGVWPEDLARAVSWTKDWIKPEQKPGERKILQKVSSPEVARDLLFSRISPDTILIGHGLENDLNAMRIVHPRLVDTILLYPHRRGLPIRNSLKILMETHLNRRIQMDTGEGHDSAEDARAAGDLARLKVQKEWSSMKSDGWKFVDGSLKEPGWKPTPPSDEDVLQEDRISGGSGSTSEGGVLLTEEFLEAP</sequence>
<keyword evidence="4 7" id="KW-0269">Exonuclease</keyword>
<dbReference type="PANTHER" id="PTHR12801">
    <property type="entry name" value="RNA EXONUCLEASE REXO1 / RECO3 FAMILY MEMBER-RELATED"/>
    <property type="match status" value="1"/>
</dbReference>
<dbReference type="EMBL" id="JAJSPL020000010">
    <property type="protein sequence ID" value="KAK7744613.1"/>
    <property type="molecule type" value="Genomic_DNA"/>
</dbReference>
<dbReference type="Gene3D" id="3.30.420.10">
    <property type="entry name" value="Ribonuclease H-like superfamily/Ribonuclease H"/>
    <property type="match status" value="1"/>
</dbReference>
<evidence type="ECO:0000256" key="5">
    <source>
        <dbReference type="SAM" id="MobiDB-lite"/>
    </source>
</evidence>
<dbReference type="GO" id="GO:0003676">
    <property type="term" value="F:nucleic acid binding"/>
    <property type="evidence" value="ECO:0007669"/>
    <property type="project" value="InterPro"/>
</dbReference>
<dbReference type="InterPro" id="IPR036397">
    <property type="entry name" value="RNaseH_sf"/>
</dbReference>
<organism evidence="7 8">
    <name type="scientific">Cytospora paraplurivora</name>
    <dbReference type="NCBI Taxonomy" id="2898453"/>
    <lineage>
        <taxon>Eukaryota</taxon>
        <taxon>Fungi</taxon>
        <taxon>Dikarya</taxon>
        <taxon>Ascomycota</taxon>
        <taxon>Pezizomycotina</taxon>
        <taxon>Sordariomycetes</taxon>
        <taxon>Sordariomycetidae</taxon>
        <taxon>Diaporthales</taxon>
        <taxon>Cytosporaceae</taxon>
        <taxon>Cytospora</taxon>
    </lineage>
</organism>
<dbReference type="AlphaFoldDB" id="A0AAN9UBK1"/>
<dbReference type="GO" id="GO:0004527">
    <property type="term" value="F:exonuclease activity"/>
    <property type="evidence" value="ECO:0007669"/>
    <property type="project" value="UniProtKB-KW"/>
</dbReference>
<feature type="region of interest" description="Disordered" evidence="5">
    <location>
        <begin position="46"/>
        <end position="215"/>
    </location>
</feature>
<comment type="caution">
    <text evidence="7">The sequence shown here is derived from an EMBL/GenBank/DDBJ whole genome shotgun (WGS) entry which is preliminary data.</text>
</comment>
<dbReference type="InterPro" id="IPR012337">
    <property type="entry name" value="RNaseH-like_sf"/>
</dbReference>
<feature type="compositionally biased region" description="Polar residues" evidence="5">
    <location>
        <begin position="94"/>
        <end position="104"/>
    </location>
</feature>
<accession>A0AAN9UBK1</accession>
<reference evidence="7 8" key="1">
    <citation type="journal article" date="2023" name="PLoS ONE">
        <title>Cytospora paraplurivora sp. nov. isolated from orchards with fruit tree decline syndrome in Ontario, Canada.</title>
        <authorList>
            <person name="Ilyukhin E."/>
            <person name="Nguyen H.D.T."/>
            <person name="Castle A.J."/>
            <person name="Ellouze W."/>
        </authorList>
    </citation>
    <scope>NUCLEOTIDE SEQUENCE [LARGE SCALE GENOMIC DNA]</scope>
    <source>
        <strain evidence="7 8">FDS-564</strain>
    </source>
</reference>
<feature type="region of interest" description="Disordered" evidence="5">
    <location>
        <begin position="459"/>
        <end position="480"/>
    </location>
</feature>
<feature type="region of interest" description="Disordered" evidence="5">
    <location>
        <begin position="728"/>
        <end position="776"/>
    </location>
</feature>
<gene>
    <name evidence="7" type="primary">REX3</name>
    <name evidence="7" type="ORF">SLS53_003499</name>
</gene>